<dbReference type="AlphaFoldDB" id="A0A1Y2C3J5"/>
<dbReference type="EMBL" id="MCOG01000123">
    <property type="protein sequence ID" value="ORY41464.1"/>
    <property type="molecule type" value="Genomic_DNA"/>
</dbReference>
<name>A0A1Y2C3J5_9FUNG</name>
<accession>A0A1Y2C3J5</accession>
<reference evidence="1 2" key="1">
    <citation type="submission" date="2016-08" db="EMBL/GenBank/DDBJ databases">
        <title>A Parts List for Fungal Cellulosomes Revealed by Comparative Genomics.</title>
        <authorList>
            <consortium name="DOE Joint Genome Institute"/>
            <person name="Haitjema C.H."/>
            <person name="Gilmore S.P."/>
            <person name="Henske J.K."/>
            <person name="Solomon K.V."/>
            <person name="De Groot R."/>
            <person name="Kuo A."/>
            <person name="Mondo S.J."/>
            <person name="Salamov A.A."/>
            <person name="Labutti K."/>
            <person name="Zhao Z."/>
            <person name="Chiniquy J."/>
            <person name="Barry K."/>
            <person name="Brewer H.M."/>
            <person name="Purvine S.O."/>
            <person name="Wright A.T."/>
            <person name="Boxma B."/>
            <person name="Van Alen T."/>
            <person name="Hackstein J.H."/>
            <person name="Baker S.E."/>
            <person name="Grigoriev I.V."/>
            <person name="O'Malley M.A."/>
        </authorList>
    </citation>
    <scope>NUCLEOTIDE SEQUENCE [LARGE SCALE GENOMIC DNA]</scope>
    <source>
        <strain evidence="1 2">G1</strain>
    </source>
</reference>
<sequence>MKLSKLPFEIVQKISNRSLNIFFLIYYGYVNEEIINNYVKLWMEKYVIHKYEYLIDIKYNKKYKKYDRDGEITEEFKEYLNKNNIKDIEDIEYEFLYEKERSYIDHNTKYLYGFDNKSDIFRNKYIDLIYYLFDKNIESGTTSAVEPELVQLILLFNNIIDLLVYYNKLDNYSFEGFYKLCQEYMRRFDIFEAYEIYNSYVIYYIIKYKNWNLIKSTDLYIIDKGYLEYILRNKNKMNIEDKKNLEKILNNVICVPYNDYLLKMERNTENIYIIRYKILYEIIMDVPIYSQYNFSSLETFKHVYNIIDIKAMINNEESIYIKNKNKNKYKNREYNISLPELKKEIFYRFLYNSFIFEEINQNPKYKSIINNKYLNSEKEIFFFKKVIPLKYSYTADKMKYVLGFGNYETFDHSLDIQCSRNCLIFYFLRKKKFDEIKIYIKRRYSIKIFDNILISTFLYQKKIAYTSCVEDDKLDNYDPTIVINIYNRDFKKFIRCLYFTRIRSNYGFAAKGIIQTSIQFMFIFKYYKEIIDFINIIKDLIDEVIYEKNKNHNNFVLDDPFKNIKEKTNIFYLPLIFCAIAAKIYMTENKEEEIKIIIYRINELLKKYNSPMEFNNVEDIELPSYNDLLKEHNYFDNILYFEDKLKKDRTLNSGYDFNFYNNKNVSESTKSFQEVTDELLLYSEKFSNLTATERNDLINNHLDTYTSIIKLLITSLLNKWSLSSQEQINSDYIYARNTILFSLEAFLDINIDISIGTLNLDDIKKRYKCYEIPNDYNKYLNLINNSTLLENVDSQDLQKVSDIECPYGFDHQLSVALLGHIFKSKFISSENENINGNENKLVEENGNILRYKNDIDIVDELFSLYDIENVLYERNEEENNNEENEDGEYDEDFNEYDIYLNKYTNISNKEIEDIKCLMPLTVSELNIDDQFSQYLTNLNSTLYLMRDDIENSNDNVEYNNIVRMYNKVLEKN</sequence>
<gene>
    <name evidence="1" type="ORF">LY90DRAFT_672015</name>
</gene>
<evidence type="ECO:0000313" key="2">
    <source>
        <dbReference type="Proteomes" id="UP000193920"/>
    </source>
</evidence>
<evidence type="ECO:0000313" key="1">
    <source>
        <dbReference type="EMBL" id="ORY41464.1"/>
    </source>
</evidence>
<comment type="caution">
    <text evidence="1">The sequence shown here is derived from an EMBL/GenBank/DDBJ whole genome shotgun (WGS) entry which is preliminary data.</text>
</comment>
<proteinExistence type="predicted"/>
<organism evidence="1 2">
    <name type="scientific">Neocallimastix californiae</name>
    <dbReference type="NCBI Taxonomy" id="1754190"/>
    <lineage>
        <taxon>Eukaryota</taxon>
        <taxon>Fungi</taxon>
        <taxon>Fungi incertae sedis</taxon>
        <taxon>Chytridiomycota</taxon>
        <taxon>Chytridiomycota incertae sedis</taxon>
        <taxon>Neocallimastigomycetes</taxon>
        <taxon>Neocallimastigales</taxon>
        <taxon>Neocallimastigaceae</taxon>
        <taxon>Neocallimastix</taxon>
    </lineage>
</organism>
<keyword evidence="2" id="KW-1185">Reference proteome</keyword>
<dbReference type="Proteomes" id="UP000193920">
    <property type="component" value="Unassembled WGS sequence"/>
</dbReference>
<protein>
    <submittedName>
        <fullName evidence="1">Uncharacterized protein</fullName>
    </submittedName>
</protein>